<accession>A0A9X5E2A5</accession>
<feature type="transmembrane region" description="Helical" evidence="1">
    <location>
        <begin position="16"/>
        <end position="35"/>
    </location>
</feature>
<keyword evidence="1" id="KW-0472">Membrane</keyword>
<evidence type="ECO:0000313" key="2">
    <source>
        <dbReference type="EMBL" id="NHC33804.1"/>
    </source>
</evidence>
<organism evidence="2 3">
    <name type="scientific">Scytonema millei VB511283</name>
    <dbReference type="NCBI Taxonomy" id="1245923"/>
    <lineage>
        <taxon>Bacteria</taxon>
        <taxon>Bacillati</taxon>
        <taxon>Cyanobacteriota</taxon>
        <taxon>Cyanophyceae</taxon>
        <taxon>Nostocales</taxon>
        <taxon>Scytonemataceae</taxon>
        <taxon>Scytonema</taxon>
    </lineage>
</organism>
<keyword evidence="1" id="KW-1133">Transmembrane helix</keyword>
<dbReference type="Proteomes" id="UP000031532">
    <property type="component" value="Unassembled WGS sequence"/>
</dbReference>
<comment type="caution">
    <text evidence="2">The sequence shown here is derived from an EMBL/GenBank/DDBJ whole genome shotgun (WGS) entry which is preliminary data.</text>
</comment>
<name>A0A9X5E2A5_9CYAN</name>
<dbReference type="RefSeq" id="WP_165587585.1">
    <property type="nucleotide sequence ID" value="NZ_JTJC03000001.1"/>
</dbReference>
<dbReference type="AlphaFoldDB" id="A0A9X5E2A5"/>
<keyword evidence="3" id="KW-1185">Reference proteome</keyword>
<dbReference type="EMBL" id="JTJC03000001">
    <property type="protein sequence ID" value="NHC33804.1"/>
    <property type="molecule type" value="Genomic_DNA"/>
</dbReference>
<reference evidence="2 3" key="1">
    <citation type="journal article" date="2015" name="Genome Announc.">
        <title>Draft Genome Sequence of the Terrestrial Cyanobacterium Scytonema millei VB511283, Isolated from Eastern India.</title>
        <authorList>
            <person name="Sen D."/>
            <person name="Chandrababunaidu M.M."/>
            <person name="Singh D."/>
            <person name="Sanghi N."/>
            <person name="Ghorai A."/>
            <person name="Mishra G.P."/>
            <person name="Madduluri M."/>
            <person name="Adhikary S.P."/>
            <person name="Tripathy S."/>
        </authorList>
    </citation>
    <scope>NUCLEOTIDE SEQUENCE [LARGE SCALE GENOMIC DNA]</scope>
    <source>
        <strain evidence="2 3">VB511283</strain>
    </source>
</reference>
<gene>
    <name evidence="2" type="ORF">QH73_0003855</name>
</gene>
<keyword evidence="1" id="KW-0812">Transmembrane</keyword>
<sequence>MLSSDDYGSFVPQFCVTFGLLLGLASIGVVIYFIFRHNSERQLTPTLS</sequence>
<protein>
    <submittedName>
        <fullName evidence="2">Uncharacterized protein</fullName>
    </submittedName>
</protein>
<evidence type="ECO:0000313" key="3">
    <source>
        <dbReference type="Proteomes" id="UP000031532"/>
    </source>
</evidence>
<evidence type="ECO:0000256" key="1">
    <source>
        <dbReference type="SAM" id="Phobius"/>
    </source>
</evidence>
<proteinExistence type="predicted"/>